<dbReference type="Proteomes" id="UP000323386">
    <property type="component" value="Unassembled WGS sequence"/>
</dbReference>
<dbReference type="EMBL" id="OOIP01000005">
    <property type="protein sequence ID" value="SPO36943.1"/>
    <property type="molecule type" value="Genomic_DNA"/>
</dbReference>
<evidence type="ECO:0000256" key="2">
    <source>
        <dbReference type="ARBA" id="ARBA00010703"/>
    </source>
</evidence>
<dbReference type="Pfam" id="PF04072">
    <property type="entry name" value="LCM"/>
    <property type="match status" value="1"/>
</dbReference>
<dbReference type="InterPro" id="IPR016651">
    <property type="entry name" value="LCMT1"/>
</dbReference>
<feature type="compositionally biased region" description="Low complexity" evidence="10">
    <location>
        <begin position="40"/>
        <end position="55"/>
    </location>
</feature>
<evidence type="ECO:0000256" key="6">
    <source>
        <dbReference type="ARBA" id="ARBA00022679"/>
    </source>
</evidence>
<evidence type="ECO:0000256" key="5">
    <source>
        <dbReference type="ARBA" id="ARBA00022603"/>
    </source>
</evidence>
<dbReference type="InterPro" id="IPR029063">
    <property type="entry name" value="SAM-dependent_MTases_sf"/>
</dbReference>
<keyword evidence="5" id="KW-0489">Methyltransferase</keyword>
<sequence>MSQPPPLRDPLANSPPAPPATLSLGLPRARGGRSTRHPPSSSSTSAAAAVAARAAAIADDAVRATDSDALLSRISALRLGYLPDDPYSHDFLTQTGPQTHPRPPPPSLLPHTARPHSSEQRSRTALPPTPPSAPATQVNDHHHDHSPPRTPGSGSAFGYADIPQPTTAANPLAAFPGTAPGARRPPLINIGTYLRCRSIDQLVEAFLLHDHGAALGPGSDAPAKGKGKGKQIISLGAGSDSRYWRVMASPELRAQLAHYLELDFAQVTTKKVASIRRSSRLQAHIEQLDYEHGPSRDDASSSSSSQPPDSADSLRSKRLTIRPFDLRHFEQAGDAIGQLVSDLDPTLPTLLLFECVLAYIEPDSADAMISSFGQRFPRLAAVGYDMCLAGDVADAPGRHEVSRFGKVLLQNLEARNLSLPGAKAALTIESQANRYTRLWADGARGPTTARGKSLYRIWQDLDARERERISRLEGLDEVEELDMLLRHYCITVATRGGIDI</sequence>
<keyword evidence="6" id="KW-0808">Transferase</keyword>
<evidence type="ECO:0000313" key="11">
    <source>
        <dbReference type="EMBL" id="SPO36943.1"/>
    </source>
</evidence>
<dbReference type="Gene3D" id="3.40.50.150">
    <property type="entry name" value="Vaccinia Virus protein VP39"/>
    <property type="match status" value="2"/>
</dbReference>
<feature type="region of interest" description="Disordered" evidence="10">
    <location>
        <begin position="88"/>
        <end position="163"/>
    </location>
</feature>
<dbReference type="SUPFAM" id="SSF53335">
    <property type="entry name" value="S-adenosyl-L-methionine-dependent methyltransferases"/>
    <property type="match status" value="1"/>
</dbReference>
<dbReference type="PANTHER" id="PTHR13600">
    <property type="entry name" value="LEUCINE CARBOXYL METHYLTRANSFERASE"/>
    <property type="match status" value="1"/>
</dbReference>
<dbReference type="GO" id="GO:0018423">
    <property type="term" value="F:protein C-terminal leucine carboxyl O-methyltransferase activity"/>
    <property type="evidence" value="ECO:0007669"/>
    <property type="project" value="UniProtKB-EC"/>
</dbReference>
<reference evidence="11 12" key="1">
    <citation type="submission" date="2018-03" db="EMBL/GenBank/DDBJ databases">
        <authorList>
            <person name="Guldener U."/>
        </authorList>
    </citation>
    <scope>NUCLEOTIDE SEQUENCE [LARGE SCALE GENOMIC DNA]</scope>
    <source>
        <strain evidence="11 12">DAOM196992</strain>
    </source>
</reference>
<dbReference type="GO" id="GO:0032259">
    <property type="term" value="P:methylation"/>
    <property type="evidence" value="ECO:0007669"/>
    <property type="project" value="UniProtKB-KW"/>
</dbReference>
<gene>
    <name evidence="11" type="ORF">PSFLO_02414</name>
</gene>
<evidence type="ECO:0000256" key="4">
    <source>
        <dbReference type="ARBA" id="ARBA00017497"/>
    </source>
</evidence>
<evidence type="ECO:0000256" key="10">
    <source>
        <dbReference type="SAM" id="MobiDB-lite"/>
    </source>
</evidence>
<evidence type="ECO:0000256" key="9">
    <source>
        <dbReference type="ARBA" id="ARBA00032526"/>
    </source>
</evidence>
<feature type="compositionally biased region" description="Pro residues" evidence="10">
    <location>
        <begin position="1"/>
        <end position="19"/>
    </location>
</feature>
<comment type="similarity">
    <text evidence="2">Belongs to the methyltransferase superfamily. LCMT family.</text>
</comment>
<name>A0A5C3EXE1_9BASI</name>
<proteinExistence type="inferred from homology"/>
<comment type="catalytic activity">
    <reaction evidence="1">
        <text>[phosphatase 2A protein]-C-terminal L-leucine + S-adenosyl-L-methionine = [phosphatase 2A protein]-C-terminal L-leucine methyl ester + S-adenosyl-L-homocysteine</text>
        <dbReference type="Rhea" id="RHEA:48544"/>
        <dbReference type="Rhea" id="RHEA-COMP:12134"/>
        <dbReference type="Rhea" id="RHEA-COMP:12135"/>
        <dbReference type="ChEBI" id="CHEBI:57856"/>
        <dbReference type="ChEBI" id="CHEBI:59789"/>
        <dbReference type="ChEBI" id="CHEBI:90516"/>
        <dbReference type="ChEBI" id="CHEBI:90517"/>
        <dbReference type="EC" id="2.1.1.233"/>
    </reaction>
</comment>
<evidence type="ECO:0000256" key="3">
    <source>
        <dbReference type="ARBA" id="ARBA00012834"/>
    </source>
</evidence>
<dbReference type="OrthoDB" id="203237at2759"/>
<feature type="compositionally biased region" description="Basic and acidic residues" evidence="10">
    <location>
        <begin position="290"/>
        <end position="299"/>
    </location>
</feature>
<evidence type="ECO:0000256" key="7">
    <source>
        <dbReference type="ARBA" id="ARBA00022691"/>
    </source>
</evidence>
<organism evidence="11 12">
    <name type="scientific">Pseudozyma flocculosa</name>
    <dbReference type="NCBI Taxonomy" id="84751"/>
    <lineage>
        <taxon>Eukaryota</taxon>
        <taxon>Fungi</taxon>
        <taxon>Dikarya</taxon>
        <taxon>Basidiomycota</taxon>
        <taxon>Ustilaginomycotina</taxon>
        <taxon>Ustilaginomycetes</taxon>
        <taxon>Ustilaginales</taxon>
        <taxon>Ustilaginaceae</taxon>
        <taxon>Pseudozyma</taxon>
    </lineage>
</organism>
<dbReference type="AlphaFoldDB" id="A0A5C3EXE1"/>
<keyword evidence="12" id="KW-1185">Reference proteome</keyword>
<feature type="region of interest" description="Disordered" evidence="10">
    <location>
        <begin position="1"/>
        <end position="55"/>
    </location>
</feature>
<evidence type="ECO:0000256" key="8">
    <source>
        <dbReference type="ARBA" id="ARBA00029681"/>
    </source>
</evidence>
<feature type="compositionally biased region" description="Low complexity" evidence="10">
    <location>
        <begin position="300"/>
        <end position="313"/>
    </location>
</feature>
<dbReference type="PANTHER" id="PTHR13600:SF21">
    <property type="entry name" value="LEUCINE CARBOXYL METHYLTRANSFERASE 1"/>
    <property type="match status" value="1"/>
</dbReference>
<evidence type="ECO:0000256" key="1">
    <source>
        <dbReference type="ARBA" id="ARBA00000724"/>
    </source>
</evidence>
<keyword evidence="7" id="KW-0949">S-adenosyl-L-methionine</keyword>
<feature type="region of interest" description="Disordered" evidence="10">
    <location>
        <begin position="290"/>
        <end position="314"/>
    </location>
</feature>
<accession>A0A5C3EXE1</accession>
<protein>
    <recommendedName>
        <fullName evidence="4">Leucine carboxyl methyltransferase 1</fullName>
        <ecNumber evidence="3">2.1.1.233</ecNumber>
    </recommendedName>
    <alternativeName>
        <fullName evidence="8">Protein phosphatase methyltransferase 1</fullName>
    </alternativeName>
    <alternativeName>
        <fullName evidence="9">[Phosphatase 2A protein]-leucine-carboxy methyltransferase 1</fullName>
    </alternativeName>
</protein>
<dbReference type="InterPro" id="IPR007213">
    <property type="entry name" value="Ppm1/Ppm2/Tcmp"/>
</dbReference>
<dbReference type="EC" id="2.1.1.233" evidence="3"/>
<evidence type="ECO:0000313" key="12">
    <source>
        <dbReference type="Proteomes" id="UP000323386"/>
    </source>
</evidence>